<keyword evidence="7" id="KW-0067">ATP-binding</keyword>
<evidence type="ECO:0000256" key="6">
    <source>
        <dbReference type="ARBA" id="ARBA00022777"/>
    </source>
</evidence>
<dbReference type="InterPro" id="IPR050482">
    <property type="entry name" value="Sensor_HK_TwoCompSys"/>
</dbReference>
<dbReference type="PANTHER" id="PTHR24421:SF10">
    <property type="entry name" value="NITRATE_NITRITE SENSOR PROTEIN NARQ"/>
    <property type="match status" value="1"/>
</dbReference>
<name>A0A6L5YV67_9FIRM</name>
<dbReference type="GO" id="GO:0005524">
    <property type="term" value="F:ATP binding"/>
    <property type="evidence" value="ECO:0007669"/>
    <property type="project" value="UniProtKB-KW"/>
</dbReference>
<gene>
    <name evidence="10" type="ORF">FYJ75_12835</name>
</gene>
<dbReference type="GO" id="GO:0000155">
    <property type="term" value="F:phosphorelay sensor kinase activity"/>
    <property type="evidence" value="ECO:0007669"/>
    <property type="project" value="InterPro"/>
</dbReference>
<evidence type="ECO:0000256" key="2">
    <source>
        <dbReference type="ARBA" id="ARBA00012438"/>
    </source>
</evidence>
<keyword evidence="8" id="KW-0902">Two-component regulatory system</keyword>
<dbReference type="AlphaFoldDB" id="A0A6L5YV67"/>
<evidence type="ECO:0000256" key="5">
    <source>
        <dbReference type="ARBA" id="ARBA00022741"/>
    </source>
</evidence>
<keyword evidence="11" id="KW-1185">Reference proteome</keyword>
<evidence type="ECO:0000256" key="3">
    <source>
        <dbReference type="ARBA" id="ARBA00022553"/>
    </source>
</evidence>
<accession>A0A6L5YV67</accession>
<keyword evidence="6 10" id="KW-0418">Kinase</keyword>
<protein>
    <recommendedName>
        <fullName evidence="2">histidine kinase</fullName>
        <ecNumber evidence="2">2.7.13.3</ecNumber>
    </recommendedName>
</protein>
<reference evidence="10 11" key="1">
    <citation type="submission" date="2019-08" db="EMBL/GenBank/DDBJ databases">
        <title>In-depth cultivation of the pig gut microbiome towards novel bacterial diversity and tailored functional studies.</title>
        <authorList>
            <person name="Wylensek D."/>
            <person name="Hitch T.C.A."/>
            <person name="Clavel T."/>
        </authorList>
    </citation>
    <scope>NUCLEOTIDE SEQUENCE [LARGE SCALE GENOMIC DNA]</scope>
    <source>
        <strain evidence="10 11">MUC/MUC-530-WT-4D</strain>
    </source>
</reference>
<dbReference type="InterPro" id="IPR011712">
    <property type="entry name" value="Sig_transdc_His_kin_sub3_dim/P"/>
</dbReference>
<sequence>MVKEYLEKTRQKFVDKKAELTEKEKELHLHIRENIEFIRMLEEESDPNYESFTPRKVNSYNQNKIVELKGEQKILTEQLNEVRKELYDLNVDIYEIDSVIKVESEKIANENTIKDNDANPKYKITILQTQESERQRIARDLHDTTVQSLTSLVHKSELCKKLVDIDPLRCKLELSSMSKILRDVIEDTRKMIYNLRPMSFDDIGFDITVERFLDKMRAYSNVKYDFKVDGEPFDINPVVGITLLRVIEEACSNSISHGNASHICVTLKYVQDQLELIIEDDGCGFDMETIPETTRNDNSGFGLSMMKERIYLMSGELKIISSVGNGCKIIVRVFDCKENELWQ</sequence>
<comment type="caution">
    <text evidence="10">The sequence shown here is derived from an EMBL/GenBank/DDBJ whole genome shotgun (WGS) entry which is preliminary data.</text>
</comment>
<evidence type="ECO:0000259" key="9">
    <source>
        <dbReference type="PROSITE" id="PS50109"/>
    </source>
</evidence>
<proteinExistence type="predicted"/>
<dbReference type="Proteomes" id="UP000474024">
    <property type="component" value="Unassembled WGS sequence"/>
</dbReference>
<dbReference type="EC" id="2.7.13.3" evidence="2"/>
<dbReference type="PROSITE" id="PS50109">
    <property type="entry name" value="HIS_KIN"/>
    <property type="match status" value="1"/>
</dbReference>
<dbReference type="GO" id="GO:0016020">
    <property type="term" value="C:membrane"/>
    <property type="evidence" value="ECO:0007669"/>
    <property type="project" value="InterPro"/>
</dbReference>
<dbReference type="GO" id="GO:0046983">
    <property type="term" value="F:protein dimerization activity"/>
    <property type="evidence" value="ECO:0007669"/>
    <property type="project" value="InterPro"/>
</dbReference>
<feature type="domain" description="Histidine kinase" evidence="9">
    <location>
        <begin position="243"/>
        <end position="333"/>
    </location>
</feature>
<evidence type="ECO:0000256" key="8">
    <source>
        <dbReference type="ARBA" id="ARBA00023012"/>
    </source>
</evidence>
<evidence type="ECO:0000313" key="10">
    <source>
        <dbReference type="EMBL" id="MST75866.1"/>
    </source>
</evidence>
<dbReference type="CDD" id="cd16917">
    <property type="entry name" value="HATPase_UhpB-NarQ-NarX-like"/>
    <property type="match status" value="1"/>
</dbReference>
<dbReference type="SMART" id="SM00387">
    <property type="entry name" value="HATPase_c"/>
    <property type="match status" value="1"/>
</dbReference>
<dbReference type="RefSeq" id="WP_154430834.1">
    <property type="nucleotide sequence ID" value="NZ_VUNI01000028.1"/>
</dbReference>
<dbReference type="InterPro" id="IPR036890">
    <property type="entry name" value="HATPase_C_sf"/>
</dbReference>
<dbReference type="InterPro" id="IPR005467">
    <property type="entry name" value="His_kinase_dom"/>
</dbReference>
<evidence type="ECO:0000256" key="7">
    <source>
        <dbReference type="ARBA" id="ARBA00022840"/>
    </source>
</evidence>
<dbReference type="EMBL" id="VUNI01000028">
    <property type="protein sequence ID" value="MST75866.1"/>
    <property type="molecule type" value="Genomic_DNA"/>
</dbReference>
<keyword evidence="4" id="KW-0808">Transferase</keyword>
<evidence type="ECO:0000313" key="11">
    <source>
        <dbReference type="Proteomes" id="UP000474024"/>
    </source>
</evidence>
<dbReference type="PANTHER" id="PTHR24421">
    <property type="entry name" value="NITRATE/NITRITE SENSOR PROTEIN NARX-RELATED"/>
    <property type="match status" value="1"/>
</dbReference>
<dbReference type="Gene3D" id="3.30.565.10">
    <property type="entry name" value="Histidine kinase-like ATPase, C-terminal domain"/>
    <property type="match status" value="1"/>
</dbReference>
<dbReference type="Pfam" id="PF02518">
    <property type="entry name" value="HATPase_c"/>
    <property type="match status" value="1"/>
</dbReference>
<evidence type="ECO:0000256" key="4">
    <source>
        <dbReference type="ARBA" id="ARBA00022679"/>
    </source>
</evidence>
<comment type="catalytic activity">
    <reaction evidence="1">
        <text>ATP + protein L-histidine = ADP + protein N-phospho-L-histidine.</text>
        <dbReference type="EC" id="2.7.13.3"/>
    </reaction>
</comment>
<organism evidence="10 11">
    <name type="scientific">Roseburia porci</name>
    <dbReference type="NCBI Taxonomy" id="2605790"/>
    <lineage>
        <taxon>Bacteria</taxon>
        <taxon>Bacillati</taxon>
        <taxon>Bacillota</taxon>
        <taxon>Clostridia</taxon>
        <taxon>Lachnospirales</taxon>
        <taxon>Lachnospiraceae</taxon>
        <taxon>Roseburia</taxon>
    </lineage>
</organism>
<dbReference type="Pfam" id="PF07730">
    <property type="entry name" value="HisKA_3"/>
    <property type="match status" value="1"/>
</dbReference>
<keyword evidence="5" id="KW-0547">Nucleotide-binding</keyword>
<dbReference type="Gene3D" id="1.20.5.1930">
    <property type="match status" value="1"/>
</dbReference>
<keyword evidence="3" id="KW-0597">Phosphoprotein</keyword>
<evidence type="ECO:0000256" key="1">
    <source>
        <dbReference type="ARBA" id="ARBA00000085"/>
    </source>
</evidence>
<dbReference type="SUPFAM" id="SSF55874">
    <property type="entry name" value="ATPase domain of HSP90 chaperone/DNA topoisomerase II/histidine kinase"/>
    <property type="match status" value="1"/>
</dbReference>
<dbReference type="InterPro" id="IPR003594">
    <property type="entry name" value="HATPase_dom"/>
</dbReference>